<feature type="region of interest" description="Disordered" evidence="9">
    <location>
        <begin position="1693"/>
        <end position="1755"/>
    </location>
</feature>
<dbReference type="PRINTS" id="PR00723">
    <property type="entry name" value="SUBTILISIN"/>
</dbReference>
<organism evidence="13 14">
    <name type="scientific">Venturia inaequalis</name>
    <name type="common">Apple scab fungus</name>
    <dbReference type="NCBI Taxonomy" id="5025"/>
    <lineage>
        <taxon>Eukaryota</taxon>
        <taxon>Fungi</taxon>
        <taxon>Dikarya</taxon>
        <taxon>Ascomycota</taxon>
        <taxon>Pezizomycotina</taxon>
        <taxon>Dothideomycetes</taxon>
        <taxon>Pleosporomycetidae</taxon>
        <taxon>Venturiales</taxon>
        <taxon>Venturiaceae</taxon>
        <taxon>Venturia</taxon>
    </lineage>
</organism>
<evidence type="ECO:0000256" key="3">
    <source>
        <dbReference type="ARBA" id="ARBA00022729"/>
    </source>
</evidence>
<feature type="region of interest" description="Disordered" evidence="9">
    <location>
        <begin position="962"/>
        <end position="1019"/>
    </location>
</feature>
<dbReference type="GO" id="GO:0019863">
    <property type="term" value="F:IgE binding"/>
    <property type="evidence" value="ECO:0007669"/>
    <property type="project" value="UniProtKB-ARBA"/>
</dbReference>
<feature type="region of interest" description="Disordered" evidence="9">
    <location>
        <begin position="626"/>
        <end position="651"/>
    </location>
</feature>
<evidence type="ECO:0000256" key="1">
    <source>
        <dbReference type="ARBA" id="ARBA00011073"/>
    </source>
</evidence>
<dbReference type="InterPro" id="IPR010259">
    <property type="entry name" value="S8pro/Inhibitor_I9"/>
</dbReference>
<feature type="domain" description="Peptidase S8/S53" evidence="11">
    <location>
        <begin position="162"/>
        <end position="407"/>
    </location>
</feature>
<name>A0A8H3Z1Z1_VENIN</name>
<keyword evidence="2 8" id="KW-0645">Protease</keyword>
<feature type="region of interest" description="Disordered" evidence="9">
    <location>
        <begin position="1638"/>
        <end position="1681"/>
    </location>
</feature>
<dbReference type="InterPro" id="IPR034193">
    <property type="entry name" value="PCSK9_ProteinaseK-like"/>
</dbReference>
<keyword evidence="5 8" id="KW-0720">Serine protease</keyword>
<dbReference type="InterPro" id="IPR023828">
    <property type="entry name" value="Peptidase_S8_Ser-AS"/>
</dbReference>
<feature type="compositionally biased region" description="Pro residues" evidence="9">
    <location>
        <begin position="1402"/>
        <end position="1412"/>
    </location>
</feature>
<evidence type="ECO:0000256" key="2">
    <source>
        <dbReference type="ARBA" id="ARBA00022670"/>
    </source>
</evidence>
<reference evidence="13 14" key="1">
    <citation type="submission" date="2018-12" db="EMBL/GenBank/DDBJ databases">
        <title>Venturia inaequalis Genome Resource.</title>
        <authorList>
            <person name="Lichtner F.J."/>
        </authorList>
    </citation>
    <scope>NUCLEOTIDE SEQUENCE [LARGE SCALE GENOMIC DNA]</scope>
    <source>
        <strain evidence="13 14">120213</strain>
    </source>
</reference>
<comment type="caution">
    <text evidence="13">The sequence shown here is derived from an EMBL/GenBank/DDBJ whole genome shotgun (WGS) entry which is preliminary data.</text>
</comment>
<feature type="domain" description="Inhibitor I9" evidence="12">
    <location>
        <begin position="34"/>
        <end position="123"/>
    </location>
</feature>
<feature type="compositionally biased region" description="Polar residues" evidence="9">
    <location>
        <begin position="1693"/>
        <end position="1705"/>
    </location>
</feature>
<sequence length="1755" mass="191212">MKSILALLTITATALAAEAPLYETANARHIPNAYIVKLKDHVKQSGAAAHHSWVNNLHIQTEGRKLELKKRGIVDNAFSGLKHTYNIAGTFLGYSGHFDDDVLAQMRQHPDVEYIERDQEVHTLEDSVETEKNAPWGLARISHRDTLSFGTFNKYLYSADGGEGVDVYVIDTGTNVEHVDFEGRAKWGKTIPANDADEDGNGHGTHCSGTVAGKKYGVAKKANVVAIKVLRSNGSGTMSDVVKGVEFAAESHSSKALEAKDGKHKGFKGSAANMSLGGGKSPTLDMAVNAAVDAGIHFAVAAGNDNADSCNYSPAAAENAVTVGASTLADERAYFSNYGKCNDIFAPGLNIQSTWIGSKYAINTISGTSMASPHVAGLLAYLLSLQPSKDSAYAVAEITPKKLKANLIAIGTVDSLTDVPSNTKNILAWNGGGASNYSSIMSEGGYKVKSVKEEPEFKTLLKGAGKKASKMATKIEKLAEHIESMVEDELKQFLADIDFIKLSKPRFCKFEVTPGLPLTEIAVNFEDVILNMIPIARRRTHGFNPRRKRRIYFQEELVSLTIASIIRSESRYQQVQRMLTHVTRKQYDVFMRTSDVPVQLDCHVTHIHASSGLLNDAGMLSRPHSNAANQLRRTKSSSTVVQRRSSASSLIDPVAAKQHAIVAATLAYERAHGKENHGSGCIEQPVKVARRRSNRTRRSEGEGSHFDASRTTPRRQTSKRLSNASHVQNDNIRTRRGAMSSMDSVSQHKNHDRGLSELQDDMSRYMDESTAGSSATPFQQIRRSKSMYNTSGHARATTIDSISFARTPRQTSISHTDETVSSIQEQDEPTAEVIPPVPPITLSQTAIYNVDDKLQKARDQHFQDLHKKKIRHRASFVLTPFKKRNESTSLSSTTGNGVTYDNGPELPVPTRPKEERKFSDELKSSGSLRNKIRKVFRRSSTTPLVLPAQHVEACRAHYGDELGNQWEPPSEQPSLPQAISRTSVSSAGNSRSASPVRSIQTNESRSRVTSWADSTAAGTVNSRDGKALAVIHEDAPQPAPSTRSRKFSSLGIFRRSRKSSAASVPDIPQPVPTECETVKNDPFHDPAVVSQPFQAGLKRSGTIYDTLPSQARRISGHSSRASCSIKPTIRSVPSDSGGNLSSRSCSSRLAHTSTNQLILHDDGSSEVESTLDLTVKRLRNRLQKSRKEEPAKPTTDQIAYRVEKSNERWKQPLELGQSIFYPRSPQGVSPERLMRASEQLGCSPESNASTPKNVPEPVQELPAVTRSLGVISPSIYSQNTNSSPTRLQNDSAISLEPSNRHAVVVGTAVINPSQLAGKYSIGSETKGMIPRLAKTSRDWKAWLSKEVEELEVQPTGNFTLSSEYIQAPSKSGHRREHAQVVDGEDVTIGAGTDLSSSIPLPSIEPLPIPRPLLPRSRNVSEETTSVRQSSQPPSLPSSRPRLDRPRLIDRPSSRMNERFPFIETGRAPSRASRRSSRKSTPPKELPPPLVKKETTNSSSMLAVPIPQPRRPTLRKPTSISSFHRSTSSLAQYTTNTSASASNTSINQIHRSTSHIPRPSATSISGVGANKAAGSTGNLHNRSTSALSSTRPALPKAVTAPPHALAGPNFDTDPTLAAIFKGPYRENSVSPVRPRALAVRKAPSHSQLLRQQSTPHMARESSSTMPREGSSLRRAESSSILRDGQISAMLRAQSSMSMKENCSPARSMSVRDDSAASTPTRGQMLAQRFLEERRFGGGSRQSMGYGESSPASPRFI</sequence>
<evidence type="ECO:0000256" key="6">
    <source>
        <dbReference type="ARBA" id="ARBA00023145"/>
    </source>
</evidence>
<feature type="region of interest" description="Disordered" evidence="9">
    <location>
        <begin position="1368"/>
        <end position="1524"/>
    </location>
</feature>
<feature type="compositionally biased region" description="Polar residues" evidence="9">
    <location>
        <begin position="626"/>
        <end position="649"/>
    </location>
</feature>
<dbReference type="GO" id="GO:0006508">
    <property type="term" value="P:proteolysis"/>
    <property type="evidence" value="ECO:0007669"/>
    <property type="project" value="UniProtKB-KW"/>
</dbReference>
<keyword evidence="3 10" id="KW-0732">Signal</keyword>
<protein>
    <submittedName>
        <fullName evidence="13">Uncharacterized protein</fullName>
    </submittedName>
</protein>
<feature type="compositionally biased region" description="Low complexity" evidence="9">
    <location>
        <begin position="980"/>
        <end position="994"/>
    </location>
</feature>
<dbReference type="PROSITE" id="PS51892">
    <property type="entry name" value="SUBTILASE"/>
    <property type="match status" value="1"/>
</dbReference>
<feature type="compositionally biased region" description="Basic and acidic residues" evidence="9">
    <location>
        <begin position="911"/>
        <end position="923"/>
    </location>
</feature>
<dbReference type="Proteomes" id="UP000447873">
    <property type="component" value="Unassembled WGS sequence"/>
</dbReference>
<evidence type="ECO:0000256" key="9">
    <source>
        <dbReference type="SAM" id="MobiDB-lite"/>
    </source>
</evidence>
<feature type="region of interest" description="Disordered" evidence="9">
    <location>
        <begin position="1111"/>
        <end position="1147"/>
    </location>
</feature>
<dbReference type="Pfam" id="PF05922">
    <property type="entry name" value="Inhibitor_I9"/>
    <property type="match status" value="1"/>
</dbReference>
<dbReference type="InterPro" id="IPR050131">
    <property type="entry name" value="Peptidase_S8_subtilisin-like"/>
</dbReference>
<dbReference type="InterPro" id="IPR022398">
    <property type="entry name" value="Peptidase_S8_His-AS"/>
</dbReference>
<evidence type="ECO:0000256" key="4">
    <source>
        <dbReference type="ARBA" id="ARBA00022801"/>
    </source>
</evidence>
<feature type="compositionally biased region" description="Basic and acidic residues" evidence="9">
    <location>
        <begin position="697"/>
        <end position="708"/>
    </location>
</feature>
<dbReference type="GO" id="GO:0004252">
    <property type="term" value="F:serine-type endopeptidase activity"/>
    <property type="evidence" value="ECO:0007669"/>
    <property type="project" value="UniProtKB-UniRule"/>
</dbReference>
<feature type="region of interest" description="Disordered" evidence="9">
    <location>
        <begin position="766"/>
        <end position="838"/>
    </location>
</feature>
<feature type="active site" description="Charge relay system" evidence="8">
    <location>
        <position position="171"/>
    </location>
</feature>
<feature type="compositionally biased region" description="Polar residues" evidence="9">
    <location>
        <begin position="1643"/>
        <end position="1664"/>
    </location>
</feature>
<feature type="compositionally biased region" description="Low complexity" evidence="9">
    <location>
        <begin position="1427"/>
        <end position="1439"/>
    </location>
</feature>
<dbReference type="InterPro" id="IPR000209">
    <property type="entry name" value="Peptidase_S8/S53_dom"/>
</dbReference>
<evidence type="ECO:0000313" key="13">
    <source>
        <dbReference type="EMBL" id="KAE9977787.1"/>
    </source>
</evidence>
<keyword evidence="7" id="KW-0325">Glycoprotein</keyword>
<comment type="similarity">
    <text evidence="1 8">Belongs to the peptidase S8 family.</text>
</comment>
<dbReference type="PROSITE" id="PS00137">
    <property type="entry name" value="SUBTILASE_HIS"/>
    <property type="match status" value="1"/>
</dbReference>
<feature type="compositionally biased region" description="Low complexity" evidence="9">
    <location>
        <begin position="1134"/>
        <end position="1147"/>
    </location>
</feature>
<feature type="compositionally biased region" description="Polar residues" evidence="9">
    <location>
        <begin position="719"/>
        <end position="731"/>
    </location>
</feature>
<dbReference type="Pfam" id="PF00082">
    <property type="entry name" value="Peptidase_S8"/>
    <property type="match status" value="1"/>
</dbReference>
<dbReference type="EMBL" id="WNWS01000147">
    <property type="protein sequence ID" value="KAE9977787.1"/>
    <property type="molecule type" value="Genomic_DNA"/>
</dbReference>
<keyword evidence="6" id="KW-0865">Zymogen</keyword>
<feature type="region of interest" description="Disordered" evidence="9">
    <location>
        <begin position="1220"/>
        <end position="1256"/>
    </location>
</feature>
<feature type="active site" description="Charge relay system" evidence="8">
    <location>
        <position position="369"/>
    </location>
</feature>
<keyword evidence="4 8" id="KW-0378">Hydrolase</keyword>
<feature type="compositionally biased region" description="Polar residues" evidence="9">
    <location>
        <begin position="887"/>
        <end position="899"/>
    </location>
</feature>
<feature type="active site" description="Charge relay system" evidence="8">
    <location>
        <position position="203"/>
    </location>
</feature>
<feature type="compositionally biased region" description="Polar residues" evidence="9">
    <location>
        <begin position="770"/>
        <end position="792"/>
    </location>
</feature>
<feature type="chain" id="PRO_5034840335" evidence="10">
    <location>
        <begin position="17"/>
        <end position="1755"/>
    </location>
</feature>
<dbReference type="CDD" id="cd04077">
    <property type="entry name" value="Peptidases_S8_PCSK9_ProteinaseK_like"/>
    <property type="match status" value="1"/>
</dbReference>
<evidence type="ECO:0000259" key="11">
    <source>
        <dbReference type="Pfam" id="PF00082"/>
    </source>
</evidence>
<gene>
    <name evidence="13" type="ORF">EG328_001820</name>
</gene>
<dbReference type="Gene3D" id="3.40.50.200">
    <property type="entry name" value="Peptidase S8/S53 domain"/>
    <property type="match status" value="1"/>
</dbReference>
<evidence type="ECO:0000256" key="7">
    <source>
        <dbReference type="ARBA" id="ARBA00023180"/>
    </source>
</evidence>
<dbReference type="InterPro" id="IPR015500">
    <property type="entry name" value="Peptidase_S8_subtilisin-rel"/>
</dbReference>
<feature type="compositionally biased region" description="Polar residues" evidence="9">
    <location>
        <begin position="995"/>
        <end position="1019"/>
    </location>
</feature>
<dbReference type="FunFam" id="3.40.50.200:FF:000007">
    <property type="entry name" value="Subtilisin-like serine protease"/>
    <property type="match status" value="1"/>
</dbReference>
<feature type="region of interest" description="Disordered" evidence="9">
    <location>
        <begin position="885"/>
        <end position="924"/>
    </location>
</feature>
<dbReference type="Gene3D" id="3.30.70.80">
    <property type="entry name" value="Peptidase S8 propeptide/proteinase inhibitor I9"/>
    <property type="match status" value="1"/>
</dbReference>
<evidence type="ECO:0000259" key="12">
    <source>
        <dbReference type="Pfam" id="PF05922"/>
    </source>
</evidence>
<evidence type="ECO:0000256" key="10">
    <source>
        <dbReference type="SAM" id="SignalP"/>
    </source>
</evidence>
<feature type="signal peptide" evidence="10">
    <location>
        <begin position="1"/>
        <end position="16"/>
    </location>
</feature>
<accession>A0A8H3Z1Z1</accession>
<dbReference type="PANTHER" id="PTHR43806">
    <property type="entry name" value="PEPTIDASE S8"/>
    <property type="match status" value="1"/>
</dbReference>
<feature type="region of interest" description="Disordered" evidence="9">
    <location>
        <begin position="675"/>
        <end position="754"/>
    </location>
</feature>
<evidence type="ECO:0000313" key="14">
    <source>
        <dbReference type="Proteomes" id="UP000447873"/>
    </source>
</evidence>
<feature type="compositionally biased region" description="Polar residues" evidence="9">
    <location>
        <begin position="808"/>
        <end position="824"/>
    </location>
</feature>
<evidence type="ECO:0000256" key="8">
    <source>
        <dbReference type="PROSITE-ProRule" id="PRU01240"/>
    </source>
</evidence>
<dbReference type="FunFam" id="3.30.70.80:FF:000006">
    <property type="entry name" value="Autophagic serine protease Alp2"/>
    <property type="match status" value="1"/>
</dbReference>
<dbReference type="InterPro" id="IPR036852">
    <property type="entry name" value="Peptidase_S8/S53_dom_sf"/>
</dbReference>
<dbReference type="PROSITE" id="PS00138">
    <property type="entry name" value="SUBTILASE_SER"/>
    <property type="match status" value="1"/>
</dbReference>
<evidence type="ECO:0000256" key="5">
    <source>
        <dbReference type="ARBA" id="ARBA00022825"/>
    </source>
</evidence>
<feature type="compositionally biased region" description="Basic and acidic residues" evidence="9">
    <location>
        <begin position="1440"/>
        <end position="1457"/>
    </location>
</feature>
<dbReference type="InterPro" id="IPR037045">
    <property type="entry name" value="S8pro/Inhibitor_I9_sf"/>
</dbReference>
<dbReference type="PANTHER" id="PTHR43806:SF11">
    <property type="entry name" value="CEREVISIN-RELATED"/>
    <property type="match status" value="1"/>
</dbReference>
<dbReference type="SUPFAM" id="SSF52743">
    <property type="entry name" value="Subtilisin-like"/>
    <property type="match status" value="1"/>
</dbReference>
<proteinExistence type="inferred from homology"/>